<feature type="domain" description="Protein zer-1 homolog-like C-terminal" evidence="5">
    <location>
        <begin position="334"/>
        <end position="491"/>
    </location>
</feature>
<comment type="similarity">
    <text evidence="1">Belongs to the adenomatous polyposis coli (APC) family.</text>
</comment>
<dbReference type="GO" id="GO:0008013">
    <property type="term" value="F:beta-catenin binding"/>
    <property type="evidence" value="ECO:0007669"/>
    <property type="project" value="InterPro"/>
</dbReference>
<dbReference type="InterPro" id="IPR041257">
    <property type="entry name" value="APC_rep"/>
</dbReference>
<feature type="compositionally biased region" description="Acidic residues" evidence="4">
    <location>
        <begin position="671"/>
        <end position="682"/>
    </location>
</feature>
<feature type="region of interest" description="Disordered" evidence="4">
    <location>
        <begin position="884"/>
        <end position="921"/>
    </location>
</feature>
<feature type="region of interest" description="Disordered" evidence="4">
    <location>
        <begin position="587"/>
        <end position="616"/>
    </location>
</feature>
<feature type="compositionally biased region" description="Basic residues" evidence="4">
    <location>
        <begin position="902"/>
        <end position="913"/>
    </location>
</feature>
<dbReference type="GO" id="GO:0016055">
    <property type="term" value="P:Wnt signaling pathway"/>
    <property type="evidence" value="ECO:0007669"/>
    <property type="project" value="UniProtKB-KW"/>
</dbReference>
<dbReference type="Gene3D" id="1.25.10.10">
    <property type="entry name" value="Leucine-rich Repeat Variant"/>
    <property type="match status" value="1"/>
</dbReference>
<feature type="region of interest" description="Disordered" evidence="4">
    <location>
        <begin position="1059"/>
        <end position="1081"/>
    </location>
</feature>
<dbReference type="EMBL" id="GFDL01003052">
    <property type="protein sequence ID" value="JAV31993.1"/>
    <property type="molecule type" value="Transcribed_RNA"/>
</dbReference>
<organism evidence="6">
    <name type="scientific">Culex tarsalis</name>
    <name type="common">Encephalitis mosquito</name>
    <dbReference type="NCBI Taxonomy" id="7177"/>
    <lineage>
        <taxon>Eukaryota</taxon>
        <taxon>Metazoa</taxon>
        <taxon>Ecdysozoa</taxon>
        <taxon>Arthropoda</taxon>
        <taxon>Hexapoda</taxon>
        <taxon>Insecta</taxon>
        <taxon>Pterygota</taxon>
        <taxon>Neoptera</taxon>
        <taxon>Endopterygota</taxon>
        <taxon>Diptera</taxon>
        <taxon>Nematocera</taxon>
        <taxon>Culicoidea</taxon>
        <taxon>Culicidae</taxon>
        <taxon>Culicinae</taxon>
        <taxon>Culicini</taxon>
        <taxon>Culex</taxon>
        <taxon>Culex</taxon>
    </lineage>
</organism>
<dbReference type="SMART" id="SM00185">
    <property type="entry name" value="ARM"/>
    <property type="match status" value="7"/>
</dbReference>
<dbReference type="Pfam" id="PF22964">
    <property type="entry name" value="ZER1-like_2nd"/>
    <property type="match status" value="1"/>
</dbReference>
<feature type="repeat" description="ARM" evidence="3">
    <location>
        <begin position="409"/>
        <end position="443"/>
    </location>
</feature>
<proteinExistence type="inferred from homology"/>
<dbReference type="GO" id="GO:0007399">
    <property type="term" value="P:nervous system development"/>
    <property type="evidence" value="ECO:0007669"/>
    <property type="project" value="TreeGrafter"/>
</dbReference>
<feature type="compositionally biased region" description="Polar residues" evidence="4">
    <location>
        <begin position="1905"/>
        <end position="1916"/>
    </location>
</feature>
<feature type="compositionally biased region" description="Polar residues" evidence="4">
    <location>
        <begin position="2213"/>
        <end position="2222"/>
    </location>
</feature>
<dbReference type="Pfam" id="PF18797">
    <property type="entry name" value="APC_rep"/>
    <property type="match status" value="1"/>
</dbReference>
<feature type="compositionally biased region" description="Basic and acidic residues" evidence="4">
    <location>
        <begin position="588"/>
        <end position="600"/>
    </location>
</feature>
<dbReference type="GO" id="GO:0007389">
    <property type="term" value="P:pattern specification process"/>
    <property type="evidence" value="ECO:0007669"/>
    <property type="project" value="TreeGrafter"/>
</dbReference>
<feature type="region of interest" description="Disordered" evidence="4">
    <location>
        <begin position="1408"/>
        <end position="1437"/>
    </location>
</feature>
<dbReference type="GO" id="GO:0090090">
    <property type="term" value="P:negative regulation of canonical Wnt signaling pathway"/>
    <property type="evidence" value="ECO:0007669"/>
    <property type="project" value="TreeGrafter"/>
</dbReference>
<evidence type="ECO:0000259" key="5">
    <source>
        <dbReference type="Pfam" id="PF22964"/>
    </source>
</evidence>
<feature type="compositionally biased region" description="Polar residues" evidence="4">
    <location>
        <begin position="87"/>
        <end position="96"/>
    </location>
</feature>
<feature type="region of interest" description="Disordered" evidence="4">
    <location>
        <begin position="2236"/>
        <end position="2321"/>
    </location>
</feature>
<feature type="compositionally biased region" description="Polar residues" evidence="4">
    <location>
        <begin position="1162"/>
        <end position="1183"/>
    </location>
</feature>
<feature type="compositionally biased region" description="Low complexity" evidence="4">
    <location>
        <begin position="2076"/>
        <end position="2094"/>
    </location>
</feature>
<dbReference type="FunFam" id="1.25.10.10:FF:000305">
    <property type="entry name" value="Adenomatous polyposis coli"/>
    <property type="match status" value="1"/>
</dbReference>
<feature type="region of interest" description="Disordered" evidence="4">
    <location>
        <begin position="1813"/>
        <end position="1936"/>
    </location>
</feature>
<dbReference type="InterPro" id="IPR016024">
    <property type="entry name" value="ARM-type_fold"/>
</dbReference>
<dbReference type="GO" id="GO:0016477">
    <property type="term" value="P:cell migration"/>
    <property type="evidence" value="ECO:0007669"/>
    <property type="project" value="TreeGrafter"/>
</dbReference>
<dbReference type="GO" id="GO:0005881">
    <property type="term" value="C:cytoplasmic microtubule"/>
    <property type="evidence" value="ECO:0007669"/>
    <property type="project" value="TreeGrafter"/>
</dbReference>
<feature type="compositionally biased region" description="Basic and acidic residues" evidence="4">
    <location>
        <begin position="1835"/>
        <end position="1848"/>
    </location>
</feature>
<dbReference type="GO" id="GO:0007026">
    <property type="term" value="P:negative regulation of microtubule depolymerization"/>
    <property type="evidence" value="ECO:0007669"/>
    <property type="project" value="TreeGrafter"/>
</dbReference>
<feature type="compositionally biased region" description="Gly residues" evidence="4">
    <location>
        <begin position="1817"/>
        <end position="1826"/>
    </location>
</feature>
<evidence type="ECO:0000256" key="1">
    <source>
        <dbReference type="ARBA" id="ARBA00009051"/>
    </source>
</evidence>
<feature type="compositionally biased region" description="Polar residues" evidence="4">
    <location>
        <begin position="2116"/>
        <end position="2126"/>
    </location>
</feature>
<protein>
    <submittedName>
        <fullName evidence="6">Putative beta-catenin-binding protein apc</fullName>
    </submittedName>
</protein>
<feature type="region of interest" description="Disordered" evidence="4">
    <location>
        <begin position="2076"/>
        <end position="2222"/>
    </location>
</feature>
<accession>A0A1Q3FX46</accession>
<dbReference type="PROSITE" id="PS50176">
    <property type="entry name" value="ARM_REPEAT"/>
    <property type="match status" value="1"/>
</dbReference>
<sequence length="2360" mass="250110">MQSTQSSAGGADSSLELEDALLEEEDDDDSRASASRRKPHFLDYDNKPPAGLEDQVVFPRPTPTSKGTTSGGEEEVTPGGNRGTWPAATSASSGSKYNGGGRQNHSMYGDMSEVCPKMECVYSLLSMLGSTNSLEMSAKFMELSRNRETCSALRRSGCIPLLVQIIHNDPNETARRNARQSLNNVIGCHPDDKAGRREVKVLKLIEQLVDYSDQLRDYSETDSAPIPDVAAEADPEKHPIAAITTLMKISFDEEHRHAMCQLGALQTISTLIQLDHAVHGANPSPAGAPKCVTMRRYAGMILTNLTFGDGNNKSLLCSNKGFMRALVAQIGSSSDELVQVTASVLRNLSWRADSVIKQTLSEIGTVAVLARAAMACSSIENTLKAILSALWNLSNHCPPNRSEFCEVPGALEFLIDMLSYEAPSKTMHVIENAGGILRNVSSHVALREDYRRILRRKNCLRILLEQLKSPSLTVVSNACGTLGSLSGDCAEDQRFLRENGAIPMLRSLIYSKHKMISNGSSMALKNLLKPTTASAVEVSAAAPPPAPLAVAGALPGPTSELPSLNARKKKALEQELEEKFLPTAKSSCTEEKDVCTASKEEVEDNSAEDEDDDDVVSHSGVHIRLVADQPEEDAEKPVNYSLKEEEVAYQDYQETDIDQITDYSLRYAENQSEESEAEGEGEGAEKRGGLLAEEDSVRCYYTEGTPQIISSATSMSDLRGGVKTTAVAKSAPIPISGAGGKVVLTTAGGVAAVTPGCDTPDKPYNYCEEGTPDFSRDASLNVLEMSGPPKHPSTKPLSSLDQPDDVVVVVDLHQDALPPSTPGGDHHHGHHHNTSKQVSFLNTAEETPLMFSRTSSMGSLSSAEPALVDDKSSIVSEFSRFPSGVISPSELPDSPTQSMPHSPRRSSVGKRKGMVVGSAPPPVKSAFEDTVAKFEVENTPAAFSCATSLSNLSLEEREDQESKEVVTVGQVVVTGPPVLPIPEVSGSDDGESDAGGDDDLLLQSMVSMGMKKERPEPPEEPEERDQLRQFCTEDTPARLSEAPSNCDLSVLSFDTRNDTGNNDLGRGGHDSDDSSNVSAEQSDALLEECIRSGMPQPKAAPKENPLGMMRRNPVHLVEQEPLYANDEVNNFYLEDSPYAFSTISGLSDLTVATEAAPEGRKQISTLGTGRQPQRNGSLSSLSVESDADDRLLDEAIAAGIGANKQRASPTPVAVVVNNRMRAAAVDGNDSLDSIDSVDSNDPQGNSLLEQCIANGMKKPPAEKQTAELRAGMNFAQLARGGAVMAAAVAAPPATDLDSIPDSDRDYDLLRECIARGMPRNASAAPPSVTTSGGGVSTLELTANLQRLAIASSAVPSVPKNVDTTPVVVTRPDAGAIRNVTSAGVVEPAADNTLIVNGTTTITIPITSTMARSDPGRPPVRDIPSAPAAPLQQSGSELDRSNEFPATAMLTSSSNLLAESLMQMSNEFTADLVPTSDKHKDPDLMLKSVERLTQELVSTAASKAENSTSNNNVNTWDEDVTCANDDVSFPSLSVQAPKIQYSESVTASVTSGSMSYGGVEEDDTATISDEIDSKALDALEDQTPMNEERPLLPGFVGSNEDLSLRVDEIHFQLGGEVKHPMVGVGHHPLTHGGRPSDGGISFSTASTLTNSTFIALEATKVANQLQNLAIVESAADVDLSKINCPFAGSDSILISDCSDSEMTFRNELSGRKLPTTIPAGLVARRALGQTTFNDSLNSLHNLDSIGPPSIMDELMDSMISVASITSEVVDLDSGHAGTFDGNGAGSSGNSSLTLNSSSLENLIKFSPTMNAGMVVTPGGNGGPGGLGCRSTPMSPKRAERRQAMKDRYKTYTIPNAAELMGDLEQKKEEGGSGGEEAKTPTPSVPSTPSPKKSSKERRAENKSRYETQVITSGSLSNGHHGPTIEPPESPRTPPARATIIATPVAFSPLTLQSPAPMSLERVLSPEDPHPDVDDDPATYTIQETTPRRKSFEQRLPTIASSTPGLPPAGPAPQVRTPLASPSKMPTPARIVAKINPPTPTQDPAAVVVKTVRGTKKPAYVSPYRKQVVSAPAVIARTPAAPLPAAKKEPLATPKLRSQSSLVETSRPRPQPLRARSSVGSKRNSLELNGTGAGAGSVRSSFSSSTDIPKIRERQPSLGAIGGAKAKVAPSPEPLLIRQGTFTKDEPTNPEVPVVTSAPSTPAKTARKPGGTGSMIPSSASSSRLTTIAKSRIVLHKSISMDASKTPATPVSGGPPPSGESTPLTSRFRLTSARTSLVDYKKPNTTGGRLSTPVRSGEEPVVPATPTSPGSMIPMRRKSGIALPKRTNLTMKSNPDVLKGKLEGVRNAFVRTAASGVKTGSR</sequence>
<feature type="compositionally biased region" description="Basic and acidic residues" evidence="4">
    <location>
        <begin position="1895"/>
        <end position="1904"/>
    </location>
</feature>
<feature type="region of interest" description="Disordered" evidence="4">
    <location>
        <begin position="669"/>
        <end position="690"/>
    </location>
</feature>
<dbReference type="GO" id="GO:0001708">
    <property type="term" value="P:cell fate specification"/>
    <property type="evidence" value="ECO:0007669"/>
    <property type="project" value="TreeGrafter"/>
</dbReference>
<feature type="compositionally biased region" description="Acidic residues" evidence="4">
    <location>
        <begin position="15"/>
        <end position="29"/>
    </location>
</feature>
<feature type="compositionally biased region" description="Basic and acidic residues" evidence="4">
    <location>
        <begin position="1862"/>
        <end position="1877"/>
    </location>
</feature>
<dbReference type="Pfam" id="PF05923">
    <property type="entry name" value="APC_r"/>
    <property type="match status" value="2"/>
</dbReference>
<dbReference type="InterPro" id="IPR011989">
    <property type="entry name" value="ARM-like"/>
</dbReference>
<dbReference type="SUPFAM" id="SSF48371">
    <property type="entry name" value="ARM repeat"/>
    <property type="match status" value="1"/>
</dbReference>
<dbReference type="PANTHER" id="PTHR12607:SF12">
    <property type="entry name" value="APC-LIKE, ISOFORM A-RELATED"/>
    <property type="match status" value="1"/>
</dbReference>
<feature type="compositionally biased region" description="Acidic residues" evidence="4">
    <location>
        <begin position="601"/>
        <end position="614"/>
    </location>
</feature>
<evidence type="ECO:0000313" key="6">
    <source>
        <dbReference type="EMBL" id="JAV31993.1"/>
    </source>
</evidence>
<evidence type="ECO:0000256" key="3">
    <source>
        <dbReference type="PROSITE-ProRule" id="PRU00259"/>
    </source>
</evidence>
<dbReference type="InterPro" id="IPR009223">
    <property type="entry name" value="APC_rpt"/>
</dbReference>
<feature type="compositionally biased region" description="Pro residues" evidence="4">
    <location>
        <begin position="1923"/>
        <end position="1932"/>
    </location>
</feature>
<dbReference type="PANTHER" id="PTHR12607">
    <property type="entry name" value="ADENOMATOUS POLYPOSIS COLI PROTEIN FAMILY"/>
    <property type="match status" value="1"/>
</dbReference>
<feature type="region of interest" description="Disordered" evidence="4">
    <location>
        <begin position="815"/>
        <end position="839"/>
    </location>
</feature>
<feature type="region of interest" description="Disordered" evidence="4">
    <location>
        <begin position="976"/>
        <end position="999"/>
    </location>
</feature>
<name>A0A1Q3FX46_CULTA</name>
<dbReference type="GO" id="GO:0030877">
    <property type="term" value="C:beta-catenin destruction complex"/>
    <property type="evidence" value="ECO:0007669"/>
    <property type="project" value="TreeGrafter"/>
</dbReference>
<evidence type="ECO:0000256" key="2">
    <source>
        <dbReference type="ARBA" id="ARBA00022687"/>
    </source>
</evidence>
<evidence type="ECO:0000256" key="4">
    <source>
        <dbReference type="SAM" id="MobiDB-lite"/>
    </source>
</evidence>
<dbReference type="GO" id="GO:0008017">
    <property type="term" value="F:microtubule binding"/>
    <property type="evidence" value="ECO:0007669"/>
    <property type="project" value="TreeGrafter"/>
</dbReference>
<keyword evidence="2" id="KW-0879">Wnt signaling pathway</keyword>
<reference evidence="6" key="1">
    <citation type="submission" date="2017-01" db="EMBL/GenBank/DDBJ databases">
        <title>A deep insight into the sialotranscriptome of adult male and female Cluex tarsalis mosquitoes.</title>
        <authorList>
            <person name="Ribeiro J.M."/>
            <person name="Moreira F."/>
            <person name="Bernard K.A."/>
            <person name="Calvo E."/>
        </authorList>
    </citation>
    <scope>NUCLEOTIDE SEQUENCE</scope>
    <source>
        <strain evidence="6">Kern County</strain>
        <tissue evidence="6">Salivary glands</tissue>
    </source>
</reference>
<feature type="region of interest" description="Disordered" evidence="4">
    <location>
        <begin position="1959"/>
        <end position="2044"/>
    </location>
</feature>
<feature type="region of interest" description="Disordered" evidence="4">
    <location>
        <begin position="1155"/>
        <end position="1185"/>
    </location>
</feature>
<feature type="region of interest" description="Disordered" evidence="4">
    <location>
        <begin position="1"/>
        <end position="100"/>
    </location>
</feature>
<dbReference type="InterPro" id="IPR055142">
    <property type="entry name" value="ZER1-like_C"/>
</dbReference>
<dbReference type="GO" id="GO:0016342">
    <property type="term" value="C:catenin complex"/>
    <property type="evidence" value="ECO:0007669"/>
    <property type="project" value="TreeGrafter"/>
</dbReference>
<dbReference type="InterPro" id="IPR000225">
    <property type="entry name" value="Armadillo"/>
</dbReference>
<dbReference type="InterPro" id="IPR026818">
    <property type="entry name" value="Apc_fam"/>
</dbReference>
<feature type="compositionally biased region" description="Acidic residues" evidence="4">
    <location>
        <begin position="986"/>
        <end position="999"/>
    </location>
</feature>